<dbReference type="EMBL" id="QMQX01000239">
    <property type="protein sequence ID" value="RLE48742.1"/>
    <property type="molecule type" value="Genomic_DNA"/>
</dbReference>
<feature type="non-terminal residue" evidence="2">
    <location>
        <position position="161"/>
    </location>
</feature>
<accession>A0A497ENT4</accession>
<dbReference type="SUPFAM" id="SSF158997">
    <property type="entry name" value="Trm112p-like"/>
    <property type="match status" value="1"/>
</dbReference>
<dbReference type="SUPFAM" id="SSF53335">
    <property type="entry name" value="S-adenosyl-L-methionine-dependent methyltransferases"/>
    <property type="match status" value="1"/>
</dbReference>
<protein>
    <recommendedName>
        <fullName evidence="1">Methyltransferase domain-containing protein</fullName>
    </recommendedName>
</protein>
<reference evidence="2 3" key="1">
    <citation type="submission" date="2018-06" db="EMBL/GenBank/DDBJ databases">
        <title>Extensive metabolic versatility and redundancy in microbially diverse, dynamic hydrothermal sediments.</title>
        <authorList>
            <person name="Dombrowski N."/>
            <person name="Teske A."/>
            <person name="Baker B.J."/>
        </authorList>
    </citation>
    <scope>NUCLEOTIDE SEQUENCE [LARGE SCALE GENOMIC DNA]</scope>
    <source>
        <strain evidence="2">B34_G17</strain>
    </source>
</reference>
<gene>
    <name evidence="2" type="ORF">DRJ33_08760</name>
</gene>
<evidence type="ECO:0000259" key="1">
    <source>
        <dbReference type="Pfam" id="PF13649"/>
    </source>
</evidence>
<proteinExistence type="predicted"/>
<sequence>MKKAFLETLCCPICKGHLALEKAEDFDEEDIRSGTLLCSTCGKRYGTRNGIPNFVIKECLATTNVVQKLLYDIYAPFYDVVEEKLAKRAGFNEEALRREVTSSMDIRELDRVLEVCVGTGGNTPYFRKQTKELVVGLDLSNSMLEICRRKDEENKWKNMEL</sequence>
<dbReference type="AlphaFoldDB" id="A0A497ENT4"/>
<dbReference type="Proteomes" id="UP000272051">
    <property type="component" value="Unassembled WGS sequence"/>
</dbReference>
<dbReference type="CDD" id="cd02440">
    <property type="entry name" value="AdoMet_MTases"/>
    <property type="match status" value="1"/>
</dbReference>
<name>A0A497ENT4_9CREN</name>
<feature type="domain" description="Methyltransferase" evidence="1">
    <location>
        <begin position="112"/>
        <end position="158"/>
    </location>
</feature>
<evidence type="ECO:0000313" key="3">
    <source>
        <dbReference type="Proteomes" id="UP000272051"/>
    </source>
</evidence>
<dbReference type="Pfam" id="PF03966">
    <property type="entry name" value="Trm112p"/>
    <property type="match status" value="1"/>
</dbReference>
<comment type="caution">
    <text evidence="2">The sequence shown here is derived from an EMBL/GenBank/DDBJ whole genome shotgun (WGS) entry which is preliminary data.</text>
</comment>
<dbReference type="InterPro" id="IPR041698">
    <property type="entry name" value="Methyltransf_25"/>
</dbReference>
<dbReference type="Gene3D" id="3.40.50.150">
    <property type="entry name" value="Vaccinia Virus protein VP39"/>
    <property type="match status" value="1"/>
</dbReference>
<evidence type="ECO:0000313" key="2">
    <source>
        <dbReference type="EMBL" id="RLE48742.1"/>
    </source>
</evidence>
<organism evidence="2 3">
    <name type="scientific">Thermoproteota archaeon</name>
    <dbReference type="NCBI Taxonomy" id="2056631"/>
    <lineage>
        <taxon>Archaea</taxon>
        <taxon>Thermoproteota</taxon>
    </lineage>
</organism>
<dbReference type="InterPro" id="IPR005651">
    <property type="entry name" value="Trm112-like"/>
</dbReference>
<dbReference type="Gene3D" id="2.20.25.10">
    <property type="match status" value="1"/>
</dbReference>
<dbReference type="InterPro" id="IPR029063">
    <property type="entry name" value="SAM-dependent_MTases_sf"/>
</dbReference>
<dbReference type="Pfam" id="PF13649">
    <property type="entry name" value="Methyltransf_25"/>
    <property type="match status" value="1"/>
</dbReference>